<organism evidence="2 3">
    <name type="scientific">Saccharopolyspora mangrovi</name>
    <dbReference type="NCBI Taxonomy" id="3082379"/>
    <lineage>
        <taxon>Bacteria</taxon>
        <taxon>Bacillati</taxon>
        <taxon>Actinomycetota</taxon>
        <taxon>Actinomycetes</taxon>
        <taxon>Pseudonocardiales</taxon>
        <taxon>Pseudonocardiaceae</taxon>
        <taxon>Saccharopolyspora</taxon>
    </lineage>
</organism>
<dbReference type="InterPro" id="IPR051448">
    <property type="entry name" value="CdaR-like_regulators"/>
</dbReference>
<accession>A0ABU6ABX8</accession>
<feature type="domain" description="PucR C-terminal helix-turn-helix" evidence="1">
    <location>
        <begin position="63"/>
        <end position="120"/>
    </location>
</feature>
<name>A0ABU6ABX8_9PSEU</name>
<keyword evidence="3" id="KW-1185">Reference proteome</keyword>
<gene>
    <name evidence="2" type="ORF">R4I43_16305</name>
</gene>
<evidence type="ECO:0000313" key="3">
    <source>
        <dbReference type="Proteomes" id="UP001327093"/>
    </source>
</evidence>
<dbReference type="InterPro" id="IPR042070">
    <property type="entry name" value="PucR_C-HTH_sf"/>
</dbReference>
<sequence length="135" mass="14872">MPEAYAEACVARDGLRGQPGVLALPQLSTFDYLMLREDPTALRLIRPALRRFIEEDQARGGALISTLLEYVATDLSAKAVAERLHLHVNTACYRLERIAERTGCDLRRLADVHELLIAVRLLAGRAPAGSPPEGR</sequence>
<dbReference type="Pfam" id="PF13556">
    <property type="entry name" value="HTH_30"/>
    <property type="match status" value="1"/>
</dbReference>
<dbReference type="PANTHER" id="PTHR33744">
    <property type="entry name" value="CARBOHYDRATE DIACID REGULATOR"/>
    <property type="match status" value="1"/>
</dbReference>
<dbReference type="EMBL" id="JAWLNX010000010">
    <property type="protein sequence ID" value="MEB3368972.1"/>
    <property type="molecule type" value="Genomic_DNA"/>
</dbReference>
<proteinExistence type="predicted"/>
<reference evidence="2 3" key="1">
    <citation type="submission" date="2023-10" db="EMBL/GenBank/DDBJ databases">
        <title>Saccharopolyspora sp. nov., isolated from mangrove soil.</title>
        <authorList>
            <person name="Lu Y."/>
            <person name="Liu W."/>
        </authorList>
    </citation>
    <scope>NUCLEOTIDE SEQUENCE [LARGE SCALE GENOMIC DNA]</scope>
    <source>
        <strain evidence="2 3">S2-29</strain>
    </source>
</reference>
<evidence type="ECO:0000259" key="1">
    <source>
        <dbReference type="Pfam" id="PF13556"/>
    </source>
</evidence>
<dbReference type="Proteomes" id="UP001327093">
    <property type="component" value="Unassembled WGS sequence"/>
</dbReference>
<comment type="caution">
    <text evidence="2">The sequence shown here is derived from an EMBL/GenBank/DDBJ whole genome shotgun (WGS) entry which is preliminary data.</text>
</comment>
<evidence type="ECO:0000313" key="2">
    <source>
        <dbReference type="EMBL" id="MEB3368972.1"/>
    </source>
</evidence>
<dbReference type="InterPro" id="IPR025736">
    <property type="entry name" value="PucR_C-HTH_dom"/>
</dbReference>
<dbReference type="Gene3D" id="1.10.10.2840">
    <property type="entry name" value="PucR C-terminal helix-turn-helix domain"/>
    <property type="match status" value="1"/>
</dbReference>
<protein>
    <submittedName>
        <fullName evidence="2">Helix-turn-helix domain-containing protein</fullName>
    </submittedName>
</protein>